<evidence type="ECO:0000313" key="1">
    <source>
        <dbReference type="EMBL" id="KAG1890488.1"/>
    </source>
</evidence>
<dbReference type="RefSeq" id="XP_041217754.1">
    <property type="nucleotide sequence ID" value="XM_041369723.1"/>
</dbReference>
<dbReference type="Proteomes" id="UP001195769">
    <property type="component" value="Unassembled WGS sequence"/>
</dbReference>
<comment type="caution">
    <text evidence="1">The sequence shown here is derived from an EMBL/GenBank/DDBJ whole genome shotgun (WGS) entry which is preliminary data.</text>
</comment>
<sequence length="117" mass="12949">MDVIALRANHPTQGQTLILISLFSVSSTRATSSSRHTTPQLGRPSSSGSITRVCYKPHNYGQLSIEYGDKDYHARSRAFASETGMDTHLFDELANFGIPRLHLSSIKCNHLLVHSTH</sequence>
<accession>A0AAD4DQS6</accession>
<protein>
    <submittedName>
        <fullName evidence="1">Uncharacterized protein</fullName>
    </submittedName>
</protein>
<dbReference type="GeneID" id="64664021"/>
<reference evidence="1" key="1">
    <citation type="journal article" date="2020" name="New Phytol.">
        <title>Comparative genomics reveals dynamic genome evolution in host specialist ectomycorrhizal fungi.</title>
        <authorList>
            <person name="Lofgren L.A."/>
            <person name="Nguyen N.H."/>
            <person name="Vilgalys R."/>
            <person name="Ruytinx J."/>
            <person name="Liao H.L."/>
            <person name="Branco S."/>
            <person name="Kuo A."/>
            <person name="LaButti K."/>
            <person name="Lipzen A."/>
            <person name="Andreopoulos W."/>
            <person name="Pangilinan J."/>
            <person name="Riley R."/>
            <person name="Hundley H."/>
            <person name="Na H."/>
            <person name="Barry K."/>
            <person name="Grigoriev I.V."/>
            <person name="Stajich J.E."/>
            <person name="Kennedy P.G."/>
        </authorList>
    </citation>
    <scope>NUCLEOTIDE SEQUENCE</scope>
    <source>
        <strain evidence="1">FC203</strain>
    </source>
</reference>
<keyword evidence="2" id="KW-1185">Reference proteome</keyword>
<name>A0AAD4DQS6_9AGAM</name>
<gene>
    <name evidence="1" type="ORF">F5891DRAFT_124114</name>
</gene>
<proteinExistence type="predicted"/>
<dbReference type="EMBL" id="JABBWK010000143">
    <property type="protein sequence ID" value="KAG1890488.1"/>
    <property type="molecule type" value="Genomic_DNA"/>
</dbReference>
<evidence type="ECO:0000313" key="2">
    <source>
        <dbReference type="Proteomes" id="UP001195769"/>
    </source>
</evidence>
<organism evidence="1 2">
    <name type="scientific">Suillus fuscotomentosus</name>
    <dbReference type="NCBI Taxonomy" id="1912939"/>
    <lineage>
        <taxon>Eukaryota</taxon>
        <taxon>Fungi</taxon>
        <taxon>Dikarya</taxon>
        <taxon>Basidiomycota</taxon>
        <taxon>Agaricomycotina</taxon>
        <taxon>Agaricomycetes</taxon>
        <taxon>Agaricomycetidae</taxon>
        <taxon>Boletales</taxon>
        <taxon>Suillineae</taxon>
        <taxon>Suillaceae</taxon>
        <taxon>Suillus</taxon>
    </lineage>
</organism>
<dbReference type="AlphaFoldDB" id="A0AAD4DQS6"/>